<evidence type="ECO:0000256" key="7">
    <source>
        <dbReference type="ARBA" id="ARBA00023136"/>
    </source>
</evidence>
<keyword evidence="5" id="KW-0677">Repeat</keyword>
<geneLocation type="plasmid" evidence="8 9">
    <name>unnamed3</name>
</geneLocation>
<dbReference type="PANTHER" id="PTHR38340:SF1">
    <property type="entry name" value="S-LAYER PROTEIN"/>
    <property type="match status" value="1"/>
</dbReference>
<evidence type="ECO:0000256" key="6">
    <source>
        <dbReference type="ARBA" id="ARBA00023026"/>
    </source>
</evidence>
<dbReference type="InterPro" id="IPR018511">
    <property type="entry name" value="Hemolysin-typ_Ca-bd_CS"/>
</dbReference>
<name>A0ABY8QN61_9RHOB</name>
<proteinExistence type="predicted"/>
<keyword evidence="6" id="KW-0843">Virulence</keyword>
<keyword evidence="8" id="KW-0614">Plasmid</keyword>
<reference evidence="8 9" key="1">
    <citation type="submission" date="2023-05" db="EMBL/GenBank/DDBJ databases">
        <title>YMD87, complete Genome.</title>
        <authorList>
            <person name="Zhang J."/>
            <person name="Xu X."/>
        </authorList>
    </citation>
    <scope>NUCLEOTIDE SEQUENCE [LARGE SCALE GENOMIC DNA]</scope>
    <source>
        <strain evidence="8 9">YMD87</strain>
        <plasmid evidence="8 9">unnamed3</plasmid>
    </source>
</reference>
<accession>A0ABY8QN61</accession>
<evidence type="ECO:0000256" key="3">
    <source>
        <dbReference type="ARBA" id="ARBA00022525"/>
    </source>
</evidence>
<dbReference type="InterPro" id="IPR011047">
    <property type="entry name" value="Quinoprotein_ADH-like_sf"/>
</dbReference>
<dbReference type="Proteomes" id="UP001241605">
    <property type="component" value="Plasmid unnamed3"/>
</dbReference>
<keyword evidence="9" id="KW-1185">Reference proteome</keyword>
<evidence type="ECO:0000313" key="9">
    <source>
        <dbReference type="Proteomes" id="UP001241605"/>
    </source>
</evidence>
<dbReference type="Gene3D" id="2.150.10.10">
    <property type="entry name" value="Serralysin-like metalloprotease, C-terminal"/>
    <property type="match status" value="8"/>
</dbReference>
<evidence type="ECO:0000256" key="1">
    <source>
        <dbReference type="ARBA" id="ARBA00004370"/>
    </source>
</evidence>
<dbReference type="SUPFAM" id="SSF51120">
    <property type="entry name" value="beta-Roll"/>
    <property type="match status" value="4"/>
</dbReference>
<evidence type="ECO:0000313" key="8">
    <source>
        <dbReference type="EMBL" id="WGW06059.1"/>
    </source>
</evidence>
<comment type="subcellular location">
    <subcellularLocation>
        <location evidence="1">Membrane</location>
    </subcellularLocation>
    <subcellularLocation>
        <location evidence="2">Secreted</location>
    </subcellularLocation>
</comment>
<dbReference type="InterPro" id="IPR001343">
    <property type="entry name" value="Hemolysn_Ca-bd"/>
</dbReference>
<dbReference type="EMBL" id="CP124619">
    <property type="protein sequence ID" value="WGW06059.1"/>
    <property type="molecule type" value="Genomic_DNA"/>
</dbReference>
<evidence type="ECO:0000256" key="5">
    <source>
        <dbReference type="ARBA" id="ARBA00022737"/>
    </source>
</evidence>
<keyword evidence="7" id="KW-0472">Membrane</keyword>
<protein>
    <submittedName>
        <fullName evidence="8">Calcium-binding protein</fullName>
    </submittedName>
</protein>
<dbReference type="PROSITE" id="PS00330">
    <property type="entry name" value="HEMOLYSIN_CALCIUM"/>
    <property type="match status" value="5"/>
</dbReference>
<evidence type="ECO:0000256" key="2">
    <source>
        <dbReference type="ARBA" id="ARBA00004613"/>
    </source>
</evidence>
<sequence length="953" mass="96771">MYLQWDGHTATGDATLDGNLQALDIAVTPSGTFLYAGTGLGGGITAYELSPNSSLPTEIDRVYFPSWLGGAAGGTLDYAVIDGTPQLVFGGGDSTGSGTLLGYRLGTNGQIDWVIQTDGLRAGTWNISDIACSTSDWGALYIADSATGLLRTYLPGANGLTQSGATHDLGTATELEIATVGDQEILLATSLPRGGLVSFSIDGTTGKLQEADYAGAEEGLGIATPTALETVQAFGETFVILAAADTSSLSVMKLDASGGLEPVDHVIDGLNTRFGGVQSLAVVEAGGQVFVLAGGADDGLSLFTLLPGGQLLHLQSLPHQPGMGLMNVDQIAATVIGDEIRIYVTSETDDGISQFSVPLDDQGAVLRDTGSGALTLTGTAGDDLIEAGQTGNDTLYGLGGDDILLAGAGGATLWGGGGSDRFVIAEEDGPQRVRIMDFTPGQDIIAMPGFRMLRSVDQLTITTTAYGALITLRNTTIEVHSANGGGLTKAQIFGAGFTWADHIMPSPPPPGEMVIGSIYNDVLSGSGLNDTIMGDDGDDSLQGGSGADEIWSGPGNDTIRGGEDDDTIGAAAGNDMIWGDGGNDEIWGADGHDMAWGGFGNDTLGGGNGNDTLWGEVGNDLVWGGNHDDVLYGDDGNDTVGGFSGNDLLYGGDGDDQIWGNTGDDTGWGGDGNDTMGGFDGNDVLNGEAGDDQIGGGNGHDTISGADGHDTINGGAGNDDIWAGAGDDQVDGGTGDDTIGGASGDDMLWGGDGNDQVWGADGNDQGWGGWGNDTLGGGNGNDTLWGDLGDDLVWGGNQDDVLYGGDGNDTVGGFSGDDILYGGDGNDQVWGNTGNDLGWGGNGNDTLGGYVGNDTLNGGNGNDELAGGAGNDVLVGGAGADTFIFSGVHDNDRVLDFEDGVDIIKIQHGQISNFAQLDMAQVGADVVLYLPGGEVTLVDTQLSEMTAGDFWFA</sequence>
<keyword evidence="3" id="KW-0964">Secreted</keyword>
<dbReference type="SUPFAM" id="SSF50998">
    <property type="entry name" value="Quinoprotein alcohol dehydrogenase-like"/>
    <property type="match status" value="1"/>
</dbReference>
<gene>
    <name evidence="8" type="ORF">QF118_19630</name>
</gene>
<dbReference type="InterPro" id="IPR003995">
    <property type="entry name" value="RTX_toxin_determinant-A"/>
</dbReference>
<dbReference type="RefSeq" id="WP_282302682.1">
    <property type="nucleotide sequence ID" value="NZ_CP124619.1"/>
</dbReference>
<dbReference type="PRINTS" id="PR01488">
    <property type="entry name" value="RTXTOXINA"/>
</dbReference>
<organism evidence="8 9">
    <name type="scientific">Tropicibacter oceani</name>
    <dbReference type="NCBI Taxonomy" id="3058420"/>
    <lineage>
        <taxon>Bacteria</taxon>
        <taxon>Pseudomonadati</taxon>
        <taxon>Pseudomonadota</taxon>
        <taxon>Alphaproteobacteria</taxon>
        <taxon>Rhodobacterales</taxon>
        <taxon>Roseobacteraceae</taxon>
        <taxon>Tropicibacter</taxon>
    </lineage>
</organism>
<dbReference type="InterPro" id="IPR011049">
    <property type="entry name" value="Serralysin-like_metalloprot_C"/>
</dbReference>
<evidence type="ECO:0000256" key="4">
    <source>
        <dbReference type="ARBA" id="ARBA00022656"/>
    </source>
</evidence>
<dbReference type="PANTHER" id="PTHR38340">
    <property type="entry name" value="S-LAYER PROTEIN"/>
    <property type="match status" value="1"/>
</dbReference>
<dbReference type="InterPro" id="IPR050557">
    <property type="entry name" value="RTX_toxin/Mannuronan_C5-epim"/>
</dbReference>
<dbReference type="Pfam" id="PF00353">
    <property type="entry name" value="HemolysinCabind"/>
    <property type="match status" value="10"/>
</dbReference>
<keyword evidence="4" id="KW-0800">Toxin</keyword>
<dbReference type="PRINTS" id="PR00313">
    <property type="entry name" value="CABNDNGRPT"/>
</dbReference>